<evidence type="ECO:0000259" key="4">
    <source>
        <dbReference type="PROSITE" id="PS50043"/>
    </source>
</evidence>
<dbReference type="Gene3D" id="1.10.10.10">
    <property type="entry name" value="Winged helix-like DNA-binding domain superfamily/Winged helix DNA-binding domain"/>
    <property type="match status" value="1"/>
</dbReference>
<protein>
    <submittedName>
        <fullName evidence="5">Helix-turn-helix transcriptional regulator</fullName>
    </submittedName>
</protein>
<evidence type="ECO:0000256" key="3">
    <source>
        <dbReference type="ARBA" id="ARBA00023163"/>
    </source>
</evidence>
<keyword evidence="6" id="KW-1185">Reference proteome</keyword>
<comment type="caution">
    <text evidence="5">The sequence shown here is derived from an EMBL/GenBank/DDBJ whole genome shotgun (WGS) entry which is preliminary data.</text>
</comment>
<dbReference type="InterPro" id="IPR016032">
    <property type="entry name" value="Sig_transdc_resp-reg_C-effctor"/>
</dbReference>
<dbReference type="PROSITE" id="PS50043">
    <property type="entry name" value="HTH_LUXR_2"/>
    <property type="match status" value="1"/>
</dbReference>
<dbReference type="PANTHER" id="PTHR44688">
    <property type="entry name" value="DNA-BINDING TRANSCRIPTIONAL ACTIVATOR DEVR_DOSR"/>
    <property type="match status" value="1"/>
</dbReference>
<name>A0ABQ1KKI1_9GAMM</name>
<proteinExistence type="predicted"/>
<dbReference type="PROSITE" id="PS00622">
    <property type="entry name" value="HTH_LUXR_1"/>
    <property type="match status" value="1"/>
</dbReference>
<dbReference type="InterPro" id="IPR000792">
    <property type="entry name" value="Tscrpt_reg_LuxR_C"/>
</dbReference>
<dbReference type="RefSeq" id="WP_229680761.1">
    <property type="nucleotide sequence ID" value="NZ_BMIJ01000005.1"/>
</dbReference>
<evidence type="ECO:0000313" key="6">
    <source>
        <dbReference type="Proteomes" id="UP000629025"/>
    </source>
</evidence>
<dbReference type="PANTHER" id="PTHR44688:SF16">
    <property type="entry name" value="DNA-BINDING TRANSCRIPTIONAL ACTIVATOR DEVR_DOSR"/>
    <property type="match status" value="1"/>
</dbReference>
<keyword evidence="3" id="KW-0804">Transcription</keyword>
<dbReference type="Pfam" id="PF00196">
    <property type="entry name" value="GerE"/>
    <property type="match status" value="1"/>
</dbReference>
<evidence type="ECO:0000256" key="2">
    <source>
        <dbReference type="ARBA" id="ARBA00023125"/>
    </source>
</evidence>
<dbReference type="PRINTS" id="PR00038">
    <property type="entry name" value="HTHLUXR"/>
</dbReference>
<dbReference type="CDD" id="cd06170">
    <property type="entry name" value="LuxR_C_like"/>
    <property type="match status" value="1"/>
</dbReference>
<dbReference type="Proteomes" id="UP000629025">
    <property type="component" value="Unassembled WGS sequence"/>
</dbReference>
<keyword evidence="2" id="KW-0238">DNA-binding</keyword>
<evidence type="ECO:0000256" key="1">
    <source>
        <dbReference type="ARBA" id="ARBA00023015"/>
    </source>
</evidence>
<evidence type="ECO:0000313" key="5">
    <source>
        <dbReference type="EMBL" id="GGB99378.1"/>
    </source>
</evidence>
<feature type="domain" description="HTH luxR-type" evidence="4">
    <location>
        <begin position="194"/>
        <end position="256"/>
    </location>
</feature>
<dbReference type="EMBL" id="BMIJ01000005">
    <property type="protein sequence ID" value="GGB99378.1"/>
    <property type="molecule type" value="Genomic_DNA"/>
</dbReference>
<dbReference type="SUPFAM" id="SSF46894">
    <property type="entry name" value="C-terminal effector domain of the bipartite response regulators"/>
    <property type="match status" value="1"/>
</dbReference>
<dbReference type="SMART" id="SM00421">
    <property type="entry name" value="HTH_LUXR"/>
    <property type="match status" value="1"/>
</dbReference>
<sequence length="256" mass="29087">MGALDDTQTTIMTTALTPPLPSPALIEALDQLGTTEFYEPFLSWLHDAFGTEQCMVFFCRDGQKVSTLLYKDFAEDESARELAERYVSERHYLQDPNFDTLRTVQAGETQVARLDDLTTDMNRRYREAFFKTPGFLDKLAIIRGTGNGNFYINLYRRAEKLDARFDDPAFTHQATRLIAAMVSKHFQLNEQLLQEGPLAFLSEREQQVCRAVLRGKKNEAIAAELDIAVSSVITYRKRAYDKLGISSRGQLFALCS</sequence>
<organism evidence="5 6">
    <name type="scientific">Marinobacterium zhoushanense</name>
    <dbReference type="NCBI Taxonomy" id="1679163"/>
    <lineage>
        <taxon>Bacteria</taxon>
        <taxon>Pseudomonadati</taxon>
        <taxon>Pseudomonadota</taxon>
        <taxon>Gammaproteobacteria</taxon>
        <taxon>Oceanospirillales</taxon>
        <taxon>Oceanospirillaceae</taxon>
        <taxon>Marinobacterium</taxon>
    </lineage>
</organism>
<reference evidence="6" key="1">
    <citation type="journal article" date="2019" name="Int. J. Syst. Evol. Microbiol.">
        <title>The Global Catalogue of Microorganisms (GCM) 10K type strain sequencing project: providing services to taxonomists for standard genome sequencing and annotation.</title>
        <authorList>
            <consortium name="The Broad Institute Genomics Platform"/>
            <consortium name="The Broad Institute Genome Sequencing Center for Infectious Disease"/>
            <person name="Wu L."/>
            <person name="Ma J."/>
        </authorList>
    </citation>
    <scope>NUCLEOTIDE SEQUENCE [LARGE SCALE GENOMIC DNA]</scope>
    <source>
        <strain evidence="6">CGMCC 1.15341</strain>
    </source>
</reference>
<dbReference type="InterPro" id="IPR036388">
    <property type="entry name" value="WH-like_DNA-bd_sf"/>
</dbReference>
<keyword evidence="1" id="KW-0805">Transcription regulation</keyword>
<accession>A0ABQ1KKI1</accession>
<gene>
    <name evidence="5" type="ORF">GCM10011352_26950</name>
</gene>